<gene>
    <name evidence="1" type="ORF">LCGC14_1204680</name>
</gene>
<proteinExistence type="predicted"/>
<accession>A0A0F9LKA2</accession>
<dbReference type="AlphaFoldDB" id="A0A0F9LKA2"/>
<organism evidence="1">
    <name type="scientific">marine sediment metagenome</name>
    <dbReference type="NCBI Taxonomy" id="412755"/>
    <lineage>
        <taxon>unclassified sequences</taxon>
        <taxon>metagenomes</taxon>
        <taxon>ecological metagenomes</taxon>
    </lineage>
</organism>
<name>A0A0F9LKA2_9ZZZZ</name>
<evidence type="ECO:0000313" key="1">
    <source>
        <dbReference type="EMBL" id="KKM93803.1"/>
    </source>
</evidence>
<dbReference type="EMBL" id="LAZR01006220">
    <property type="protein sequence ID" value="KKM93803.1"/>
    <property type="molecule type" value="Genomic_DNA"/>
</dbReference>
<protein>
    <submittedName>
        <fullName evidence="1">Uncharacterized protein</fullName>
    </submittedName>
</protein>
<reference evidence="1" key="1">
    <citation type="journal article" date="2015" name="Nature">
        <title>Complex archaea that bridge the gap between prokaryotes and eukaryotes.</title>
        <authorList>
            <person name="Spang A."/>
            <person name="Saw J.H."/>
            <person name="Jorgensen S.L."/>
            <person name="Zaremba-Niedzwiedzka K."/>
            <person name="Martijn J."/>
            <person name="Lind A.E."/>
            <person name="van Eijk R."/>
            <person name="Schleper C."/>
            <person name="Guy L."/>
            <person name="Ettema T.J."/>
        </authorList>
    </citation>
    <scope>NUCLEOTIDE SEQUENCE</scope>
</reference>
<sequence length="117" mass="13393">MSTDRCPWCEAKIQTDRMMGRGCVPRWDPPRIEWTCGSGQLSKDVEPTQTDKCQAAIFREVEELRGEVCYIRKQRDDLLWFLTTDFKERNPIVIEPEWLTVAASLREAAEAAGGEDG</sequence>
<comment type="caution">
    <text evidence="1">The sequence shown here is derived from an EMBL/GenBank/DDBJ whole genome shotgun (WGS) entry which is preliminary data.</text>
</comment>